<evidence type="ECO:0000256" key="1">
    <source>
        <dbReference type="SAM" id="MobiDB-lite"/>
    </source>
</evidence>
<comment type="caution">
    <text evidence="3">The sequence shown here is derived from an EMBL/GenBank/DDBJ whole genome shotgun (WGS) entry which is preliminary data.</text>
</comment>
<feature type="transmembrane region" description="Helical" evidence="2">
    <location>
        <begin position="139"/>
        <end position="163"/>
    </location>
</feature>
<dbReference type="EMBL" id="CADEAL010002335">
    <property type="protein sequence ID" value="CAB1439765.1"/>
    <property type="molecule type" value="Genomic_DNA"/>
</dbReference>
<keyword evidence="2" id="KW-1133">Transmembrane helix</keyword>
<protein>
    <submittedName>
        <fullName evidence="3">Uncharacterized protein</fullName>
    </submittedName>
</protein>
<accession>A0A9N7UZ51</accession>
<dbReference type="Proteomes" id="UP001153269">
    <property type="component" value="Unassembled WGS sequence"/>
</dbReference>
<feature type="compositionally biased region" description="Polar residues" evidence="1">
    <location>
        <begin position="193"/>
        <end position="205"/>
    </location>
</feature>
<feature type="compositionally biased region" description="Basic and acidic residues" evidence="1">
    <location>
        <begin position="1"/>
        <end position="10"/>
    </location>
</feature>
<feature type="region of interest" description="Disordered" evidence="1">
    <location>
        <begin position="174"/>
        <end position="205"/>
    </location>
</feature>
<evidence type="ECO:0000313" key="3">
    <source>
        <dbReference type="EMBL" id="CAB1439765.1"/>
    </source>
</evidence>
<reference evidence="3" key="1">
    <citation type="submission" date="2020-03" db="EMBL/GenBank/DDBJ databases">
        <authorList>
            <person name="Weist P."/>
        </authorList>
    </citation>
    <scope>NUCLEOTIDE SEQUENCE</scope>
</reference>
<keyword evidence="2" id="KW-0812">Transmembrane</keyword>
<gene>
    <name evidence="3" type="ORF">PLEPLA_LOCUS27534</name>
</gene>
<evidence type="ECO:0000256" key="2">
    <source>
        <dbReference type="SAM" id="Phobius"/>
    </source>
</evidence>
<evidence type="ECO:0000313" key="4">
    <source>
        <dbReference type="Proteomes" id="UP001153269"/>
    </source>
</evidence>
<name>A0A9N7UZ51_PLEPL</name>
<feature type="region of interest" description="Disordered" evidence="1">
    <location>
        <begin position="1"/>
        <end position="59"/>
    </location>
</feature>
<proteinExistence type="predicted"/>
<organism evidence="3 4">
    <name type="scientific">Pleuronectes platessa</name>
    <name type="common">European plaice</name>
    <dbReference type="NCBI Taxonomy" id="8262"/>
    <lineage>
        <taxon>Eukaryota</taxon>
        <taxon>Metazoa</taxon>
        <taxon>Chordata</taxon>
        <taxon>Craniata</taxon>
        <taxon>Vertebrata</taxon>
        <taxon>Euteleostomi</taxon>
        <taxon>Actinopterygii</taxon>
        <taxon>Neopterygii</taxon>
        <taxon>Teleostei</taxon>
        <taxon>Neoteleostei</taxon>
        <taxon>Acanthomorphata</taxon>
        <taxon>Carangaria</taxon>
        <taxon>Pleuronectiformes</taxon>
        <taxon>Pleuronectoidei</taxon>
        <taxon>Pleuronectidae</taxon>
        <taxon>Pleuronectes</taxon>
    </lineage>
</organism>
<dbReference type="AlphaFoldDB" id="A0A9N7UZ51"/>
<keyword evidence="2" id="KW-0472">Membrane</keyword>
<sequence length="205" mass="22101">MTHACAERTGRSNIGSKRLSLSVFTGHHERGGKQRSWSVHGSALEMSRPRKKRKKNPSLVLHVTARRSGGLSAVPQITPPSPPPSPPPSTSSSIPPSHRSPRIEMDDLSDKGNRFQHFVIRPLGTEVCKVSLQRESQPVLAIIIIIIKIIITNTIIIIIPVAACVQHRSVDGAHTAGGTEGGRQGGREGGRQNDATTCVPVSQHH</sequence>
<keyword evidence="4" id="KW-1185">Reference proteome</keyword>
<feature type="compositionally biased region" description="Pro residues" evidence="1">
    <location>
        <begin position="77"/>
        <end position="89"/>
    </location>
</feature>
<feature type="region of interest" description="Disordered" evidence="1">
    <location>
        <begin position="71"/>
        <end position="108"/>
    </location>
</feature>